<keyword evidence="3" id="KW-1185">Reference proteome</keyword>
<organism evidence="2 3">
    <name type="scientific">Cyanoderma ruficeps</name>
    <name type="common">rufous-capped babbler</name>
    <dbReference type="NCBI Taxonomy" id="181631"/>
    <lineage>
        <taxon>Eukaryota</taxon>
        <taxon>Metazoa</taxon>
        <taxon>Chordata</taxon>
        <taxon>Craniata</taxon>
        <taxon>Vertebrata</taxon>
        <taxon>Euteleostomi</taxon>
        <taxon>Archelosauria</taxon>
        <taxon>Archosauria</taxon>
        <taxon>Dinosauria</taxon>
        <taxon>Saurischia</taxon>
        <taxon>Theropoda</taxon>
        <taxon>Coelurosauria</taxon>
        <taxon>Aves</taxon>
        <taxon>Neognathae</taxon>
        <taxon>Neoaves</taxon>
        <taxon>Telluraves</taxon>
        <taxon>Australaves</taxon>
        <taxon>Passeriformes</taxon>
        <taxon>Sylvioidea</taxon>
        <taxon>Timaliidae</taxon>
        <taxon>Cyanoderma</taxon>
    </lineage>
</organism>
<dbReference type="Ensembl" id="ENSCRFT00000005216.1">
    <property type="protein sequence ID" value="ENSCRFP00000005020.1"/>
    <property type="gene ID" value="ENSCRFG00000004061.1"/>
</dbReference>
<feature type="compositionally biased region" description="Polar residues" evidence="1">
    <location>
        <begin position="40"/>
        <end position="52"/>
    </location>
</feature>
<evidence type="ECO:0000256" key="1">
    <source>
        <dbReference type="SAM" id="MobiDB-lite"/>
    </source>
</evidence>
<reference evidence="2" key="1">
    <citation type="submission" date="2025-08" db="UniProtKB">
        <authorList>
            <consortium name="Ensembl"/>
        </authorList>
    </citation>
    <scope>IDENTIFICATION</scope>
</reference>
<sequence>NSTAEHGLSLMSTGLGYAGQPRGSLAEQAVAQKQPGMETQPRTAAWRSTNAGSAPPGKVHVSCSRTETRNSHWEEGEESSAVPSGLGQKVV</sequence>
<dbReference type="AlphaFoldDB" id="A0A8C3NZG3"/>
<name>A0A8C3NZG3_9PASS</name>
<protein>
    <submittedName>
        <fullName evidence="2">Uncharacterized protein</fullName>
    </submittedName>
</protein>
<evidence type="ECO:0000313" key="3">
    <source>
        <dbReference type="Proteomes" id="UP000694396"/>
    </source>
</evidence>
<evidence type="ECO:0000313" key="2">
    <source>
        <dbReference type="Ensembl" id="ENSCRFP00000005020.1"/>
    </source>
</evidence>
<proteinExistence type="predicted"/>
<accession>A0A8C3NZG3</accession>
<reference evidence="2" key="2">
    <citation type="submission" date="2025-09" db="UniProtKB">
        <authorList>
            <consortium name="Ensembl"/>
        </authorList>
    </citation>
    <scope>IDENTIFICATION</scope>
</reference>
<feature type="region of interest" description="Disordered" evidence="1">
    <location>
        <begin position="1"/>
        <end position="91"/>
    </location>
</feature>
<dbReference type="Proteomes" id="UP000694396">
    <property type="component" value="Unplaced"/>
</dbReference>